<reference evidence="3 4" key="1">
    <citation type="journal article" date="2019" name="Int. J. Syst. Evol. Microbiol.">
        <title>The Global Catalogue of Microorganisms (GCM) 10K type strain sequencing project: providing services to taxonomists for standard genome sequencing and annotation.</title>
        <authorList>
            <consortium name="The Broad Institute Genomics Platform"/>
            <consortium name="The Broad Institute Genome Sequencing Center for Infectious Disease"/>
            <person name="Wu L."/>
            <person name="Ma J."/>
        </authorList>
    </citation>
    <scope>NUCLEOTIDE SEQUENCE [LARGE SCALE GENOMIC DNA]</scope>
    <source>
        <strain evidence="3 4">JCM 4788</strain>
    </source>
</reference>
<organism evidence="3 4">
    <name type="scientific">Streptomyces luteireticuli</name>
    <dbReference type="NCBI Taxonomy" id="173858"/>
    <lineage>
        <taxon>Bacteria</taxon>
        <taxon>Bacillati</taxon>
        <taxon>Actinomycetota</taxon>
        <taxon>Actinomycetes</taxon>
        <taxon>Kitasatosporales</taxon>
        <taxon>Streptomycetaceae</taxon>
        <taxon>Streptomyces</taxon>
    </lineage>
</organism>
<evidence type="ECO:0000313" key="4">
    <source>
        <dbReference type="Proteomes" id="UP001500879"/>
    </source>
</evidence>
<feature type="transmembrane region" description="Helical" evidence="2">
    <location>
        <begin position="117"/>
        <end position="137"/>
    </location>
</feature>
<sequence length="471" mass="47195">MADKCKIITDPLGLGSPLTGACKAVTNPGKAVSDMAGSAFDKIAHSFAEAAGSFLKMTTAGWLNLKHPEIDSDVGPIHFLQEKTHWLVMWIAVLSLLIAAGRMALTRRSTPATDAARGIFLLVIVAPGAVAILNLVVAGGDIFSVWIVDESLKCPTHLNPGTIPEFACADQYNDRIRAMAMVGEGTGAAMLLLLSGFLILASFIQIIHMFISGAMIILLGGTLPLAAAGAVTESGKAWFKKSVGWLLAFALFKPVSAIVYAAAFQSMGTNKSGDILTVLHGVVLLLMAAFTLPALLRFVTPMVQQTATGRGGAAAVAAMGKVVATGAKMVPEVRAAAMASKAKKGADGGGKGAHKVPAHGGGHHGGGHHGGATAPAPGQGPSGPQGGGTPGQQQGPQGTPGSRTGPQGAPGGQTTGAPGAGRGQNAGPQGTATVPPQPQTMPPARGSAGGPPPSGTGGHRPSTPQGGPRGA</sequence>
<evidence type="ECO:0008006" key="5">
    <source>
        <dbReference type="Google" id="ProtNLM"/>
    </source>
</evidence>
<feature type="compositionally biased region" description="Low complexity" evidence="1">
    <location>
        <begin position="391"/>
        <end position="407"/>
    </location>
</feature>
<evidence type="ECO:0000313" key="3">
    <source>
        <dbReference type="EMBL" id="GAA0439011.1"/>
    </source>
</evidence>
<evidence type="ECO:0000256" key="1">
    <source>
        <dbReference type="SAM" id="MobiDB-lite"/>
    </source>
</evidence>
<dbReference type="PROSITE" id="PS51257">
    <property type="entry name" value="PROKAR_LIPOPROTEIN"/>
    <property type="match status" value="1"/>
</dbReference>
<feature type="compositionally biased region" description="Gly residues" evidence="1">
    <location>
        <begin position="380"/>
        <end position="390"/>
    </location>
</feature>
<accession>A0ABN0Z8L2</accession>
<dbReference type="RefSeq" id="WP_344033152.1">
    <property type="nucleotide sequence ID" value="NZ_BAAABX010000093.1"/>
</dbReference>
<feature type="transmembrane region" description="Helical" evidence="2">
    <location>
        <begin position="275"/>
        <end position="296"/>
    </location>
</feature>
<name>A0ABN0Z8L2_9ACTN</name>
<evidence type="ECO:0000256" key="2">
    <source>
        <dbReference type="SAM" id="Phobius"/>
    </source>
</evidence>
<proteinExistence type="predicted"/>
<keyword evidence="2" id="KW-0812">Transmembrane</keyword>
<comment type="caution">
    <text evidence="3">The sequence shown here is derived from an EMBL/GenBank/DDBJ whole genome shotgun (WGS) entry which is preliminary data.</text>
</comment>
<feature type="compositionally biased region" description="Gly residues" evidence="1">
    <location>
        <begin position="408"/>
        <end position="424"/>
    </location>
</feature>
<dbReference type="Proteomes" id="UP001500879">
    <property type="component" value="Unassembled WGS sequence"/>
</dbReference>
<dbReference type="EMBL" id="BAAABX010000093">
    <property type="protein sequence ID" value="GAA0439011.1"/>
    <property type="molecule type" value="Genomic_DNA"/>
</dbReference>
<keyword evidence="4" id="KW-1185">Reference proteome</keyword>
<protein>
    <recommendedName>
        <fullName evidence="5">TrbL/VirB6 plasmid conjugal transfer protein</fullName>
    </recommendedName>
</protein>
<feature type="transmembrane region" description="Helical" evidence="2">
    <location>
        <begin position="243"/>
        <end position="263"/>
    </location>
</feature>
<feature type="compositionally biased region" description="Basic residues" evidence="1">
    <location>
        <begin position="352"/>
        <end position="367"/>
    </location>
</feature>
<keyword evidence="2" id="KW-1133">Transmembrane helix</keyword>
<keyword evidence="2" id="KW-0472">Membrane</keyword>
<gene>
    <name evidence="3" type="ORF">GCM10010357_70510</name>
</gene>
<feature type="region of interest" description="Disordered" evidence="1">
    <location>
        <begin position="341"/>
        <end position="471"/>
    </location>
</feature>
<feature type="transmembrane region" description="Helical" evidence="2">
    <location>
        <begin position="86"/>
        <end position="105"/>
    </location>
</feature>
<feature type="transmembrane region" description="Helical" evidence="2">
    <location>
        <begin position="210"/>
        <end position="231"/>
    </location>
</feature>
<feature type="transmembrane region" description="Helical" evidence="2">
    <location>
        <begin position="185"/>
        <end position="204"/>
    </location>
</feature>